<dbReference type="EMBL" id="LN829119">
    <property type="protein sequence ID" value="CPR17071.1"/>
    <property type="molecule type" value="Genomic_DNA"/>
</dbReference>
<proteinExistence type="predicted"/>
<dbReference type="Proteomes" id="UP000033187">
    <property type="component" value="Chromosome 1"/>
</dbReference>
<evidence type="ECO:0000313" key="1">
    <source>
        <dbReference type="EMBL" id="CPR17071.1"/>
    </source>
</evidence>
<protein>
    <recommendedName>
        <fullName evidence="3">DUF1223 domain-containing protein</fullName>
    </recommendedName>
</protein>
<gene>
    <name evidence="1" type="ORF">YBN1229_v1_1091</name>
</gene>
<dbReference type="OrthoDB" id="9808254at2"/>
<dbReference type="InterPro" id="IPR010634">
    <property type="entry name" value="DUF1223"/>
</dbReference>
<evidence type="ECO:0000313" key="2">
    <source>
        <dbReference type="Proteomes" id="UP000033187"/>
    </source>
</evidence>
<accession>A0A0D6JD60</accession>
<dbReference type="KEGG" id="fil:BN1229_v1_1090"/>
<organism evidence="1 2">
    <name type="scientific">Candidatus Filomicrobium marinum</name>
    <dbReference type="NCBI Taxonomy" id="1608628"/>
    <lineage>
        <taxon>Bacteria</taxon>
        <taxon>Pseudomonadati</taxon>
        <taxon>Pseudomonadota</taxon>
        <taxon>Alphaproteobacteria</taxon>
        <taxon>Hyphomicrobiales</taxon>
        <taxon>Hyphomicrobiaceae</taxon>
        <taxon>Filomicrobium</taxon>
    </lineage>
</organism>
<keyword evidence="2" id="KW-1185">Reference proteome</keyword>
<evidence type="ECO:0008006" key="3">
    <source>
        <dbReference type="Google" id="ProtNLM"/>
    </source>
</evidence>
<dbReference type="SUPFAM" id="SSF52833">
    <property type="entry name" value="Thioredoxin-like"/>
    <property type="match status" value="1"/>
</dbReference>
<dbReference type="PANTHER" id="PTHR36057:SF1">
    <property type="entry name" value="LIPOPROTEIN LIPID ATTACHMENT SITE-LIKE PROTEIN, PUTATIVE (DUF1223)-RELATED"/>
    <property type="match status" value="1"/>
</dbReference>
<dbReference type="AlphaFoldDB" id="A0A0D6JD60"/>
<dbReference type="KEGG" id="fiy:BN1229_v1_1091"/>
<reference evidence="2" key="1">
    <citation type="submission" date="2015-02" db="EMBL/GenBank/DDBJ databases">
        <authorList>
            <person name="Chooi Y.-H."/>
        </authorList>
    </citation>
    <scope>NUCLEOTIDE SEQUENCE [LARGE SCALE GENOMIC DNA]</scope>
    <source>
        <strain evidence="2">strain Y</strain>
    </source>
</reference>
<name>A0A0D6JD60_9HYPH</name>
<dbReference type="Pfam" id="PF06764">
    <property type="entry name" value="DUF1223"/>
    <property type="match status" value="1"/>
</dbReference>
<sequence length="251" mass="27446">MRSRQTSFAYVGLSVLMTASLGGPVRAEPKTAAVVGVVELFTSQGCSSCPPADKLLKTYVDRPEVIALTLPVDYWDYLGWKDTFSNPRNTQRQRDYAVARGDGAVYTPQVVVNGRMHVVGSKQHEIDRALNKLKDQSPFTVPVRMVSDGDALVISIGSAKDGNPVSDATVWLAVVQKKGKVEVGRGENSGRNLTYFNVVREMSAVGMWNGEPDEIRLSRKSVLWRQTERCVALVQKGPGGPILGAAQWPEK</sequence>
<dbReference type="PANTHER" id="PTHR36057">
    <property type="match status" value="1"/>
</dbReference>
<dbReference type="RefSeq" id="WP_052743714.1">
    <property type="nucleotide sequence ID" value="NZ_LN829118.1"/>
</dbReference>
<dbReference type="InterPro" id="IPR036249">
    <property type="entry name" value="Thioredoxin-like_sf"/>
</dbReference>